<evidence type="ECO:0000259" key="1">
    <source>
        <dbReference type="Pfam" id="PF12706"/>
    </source>
</evidence>
<dbReference type="STRING" id="990268.JCM19235_4740"/>
<dbReference type="Pfam" id="PF12706">
    <property type="entry name" value="Lactamase_B_2"/>
    <property type="match status" value="1"/>
</dbReference>
<dbReference type="PIRSF" id="PIRSF038896">
    <property type="entry name" value="NAPE-PLD"/>
    <property type="match status" value="1"/>
</dbReference>
<gene>
    <name evidence="2" type="ORF">JCM19235_4740</name>
</gene>
<evidence type="ECO:0000313" key="2">
    <source>
        <dbReference type="EMBL" id="GAL22782.1"/>
    </source>
</evidence>
<dbReference type="InterPro" id="IPR001279">
    <property type="entry name" value="Metallo-B-lactamas"/>
</dbReference>
<dbReference type="Gene3D" id="3.60.15.10">
    <property type="entry name" value="Ribonuclease Z/Hydroxyacylglutathione hydrolase-like"/>
    <property type="match status" value="1"/>
</dbReference>
<reference evidence="2 3" key="2">
    <citation type="submission" date="2014-09" db="EMBL/GenBank/DDBJ databases">
        <authorList>
            <consortium name="NBRP consortium"/>
            <person name="Sawabe T."/>
            <person name="Meirelles P."/>
            <person name="Nakanishi M."/>
            <person name="Sayaka M."/>
            <person name="Hattori M."/>
            <person name="Ohkuma M."/>
        </authorList>
    </citation>
    <scope>NUCLEOTIDE SEQUENCE [LARGE SCALE GENOMIC DNA]</scope>
    <source>
        <strain evidence="3">JCM19235</strain>
    </source>
</reference>
<accession>A0A090STV6</accession>
<name>A0A090STV6_9VIBR</name>
<dbReference type="InterPro" id="IPR036866">
    <property type="entry name" value="RibonucZ/Hydroxyglut_hydro"/>
</dbReference>
<comment type="caution">
    <text evidence="2">The sequence shown here is derived from an EMBL/GenBank/DDBJ whole genome shotgun (WGS) entry which is preliminary data.</text>
</comment>
<feature type="domain" description="Metallo-beta-lactamase" evidence="1">
    <location>
        <begin position="93"/>
        <end position="286"/>
    </location>
</feature>
<dbReference type="AlphaFoldDB" id="A0A090STV6"/>
<dbReference type="InterPro" id="IPR024884">
    <property type="entry name" value="NAPE-PLD"/>
</dbReference>
<protein>
    <submittedName>
        <fullName evidence="2">Outer membrane protein romA</fullName>
    </submittedName>
</protein>
<dbReference type="PANTHER" id="PTHR15032:SF4">
    <property type="entry name" value="N-ACYL-PHOSPHATIDYLETHANOLAMINE-HYDROLYZING PHOSPHOLIPASE D"/>
    <property type="match status" value="1"/>
</dbReference>
<keyword evidence="3" id="KW-1185">Reference proteome</keyword>
<dbReference type="GO" id="GO:0005737">
    <property type="term" value="C:cytoplasm"/>
    <property type="evidence" value="ECO:0007669"/>
    <property type="project" value="TreeGrafter"/>
</dbReference>
<dbReference type="GO" id="GO:0070290">
    <property type="term" value="F:N-acylphosphatidylethanolamine-specific phospholipase D activity"/>
    <property type="evidence" value="ECO:0007669"/>
    <property type="project" value="InterPro"/>
</dbReference>
<sequence length="350" mass="40039">MPALSSRSVKTLLLPEASKPQRFTNSETLYNPTFKDTITTLRSYLNIDKILNFKAPNIPVEPIQADAIETEKQDCVYRLGHSTVLLKVDGITILTDPVLGNRASPLDWAGPKRYHALPISVEELPYIDVCLISHDHYDHLDKQTVKQLHHKVGKFLVPTCVGDHLIEWGVEVRKIVELEWWESITVDKTRFVFAPTQHFSGRSYKQRDTSLWGSWAILGTESSVYFSGDSGYFGGFKEVGKRYGPFDLTLIETGAYDENWADIHMFPEQSVQAHIDVQGAVMLPIHNATFDLSYHEWNEPLLRAEGEAKRRNVDFVCPKIGEKVIVSELNVRKNDERWWSEEGNEAKQRR</sequence>
<dbReference type="OrthoDB" id="9805728at2"/>
<organism evidence="2 3">
    <name type="scientific">Vibrio maritimus</name>
    <dbReference type="NCBI Taxonomy" id="990268"/>
    <lineage>
        <taxon>Bacteria</taxon>
        <taxon>Pseudomonadati</taxon>
        <taxon>Pseudomonadota</taxon>
        <taxon>Gammaproteobacteria</taxon>
        <taxon>Vibrionales</taxon>
        <taxon>Vibrionaceae</taxon>
        <taxon>Vibrio</taxon>
    </lineage>
</organism>
<reference evidence="2 3" key="1">
    <citation type="submission" date="2014-09" db="EMBL/GenBank/DDBJ databases">
        <title>Vibrio maritimus JCM 19235. (C45) whole genome shotgun sequence.</title>
        <authorList>
            <person name="Sawabe T."/>
            <person name="Meirelles P."/>
            <person name="Nakanishi M."/>
            <person name="Sayaka M."/>
            <person name="Hattori M."/>
            <person name="Ohkuma M."/>
        </authorList>
    </citation>
    <scope>NUCLEOTIDE SEQUENCE [LARGE SCALE GENOMIC DNA]</scope>
    <source>
        <strain evidence="3">JCM19235</strain>
    </source>
</reference>
<dbReference type="PANTHER" id="PTHR15032">
    <property type="entry name" value="N-ACYL-PHOSPHATIDYLETHANOLAMINE-HYDROLYZING PHOSPHOLIPASE D"/>
    <property type="match status" value="1"/>
</dbReference>
<dbReference type="Proteomes" id="UP000029228">
    <property type="component" value="Unassembled WGS sequence"/>
</dbReference>
<dbReference type="SUPFAM" id="SSF56281">
    <property type="entry name" value="Metallo-hydrolase/oxidoreductase"/>
    <property type="match status" value="1"/>
</dbReference>
<dbReference type="EMBL" id="BBMR01000015">
    <property type="protein sequence ID" value="GAL22782.1"/>
    <property type="molecule type" value="Genomic_DNA"/>
</dbReference>
<dbReference type="GO" id="GO:0008270">
    <property type="term" value="F:zinc ion binding"/>
    <property type="evidence" value="ECO:0007669"/>
    <property type="project" value="InterPro"/>
</dbReference>
<proteinExistence type="predicted"/>
<evidence type="ECO:0000313" key="3">
    <source>
        <dbReference type="Proteomes" id="UP000029228"/>
    </source>
</evidence>